<gene>
    <name evidence="4" type="ORF">RRF57_012731</name>
</gene>
<dbReference type="GO" id="GO:0016791">
    <property type="term" value="F:phosphatase activity"/>
    <property type="evidence" value="ECO:0007669"/>
    <property type="project" value="TreeGrafter"/>
</dbReference>
<feature type="domain" description="Calcineurin-like phosphoesterase" evidence="3">
    <location>
        <begin position="110"/>
        <end position="185"/>
    </location>
</feature>
<dbReference type="EMBL" id="JAWHQM010000087">
    <property type="protein sequence ID" value="KAK5637019.1"/>
    <property type="molecule type" value="Genomic_DNA"/>
</dbReference>
<feature type="compositionally biased region" description="Acidic residues" evidence="1">
    <location>
        <begin position="202"/>
        <end position="216"/>
    </location>
</feature>
<evidence type="ECO:0000259" key="3">
    <source>
        <dbReference type="Pfam" id="PF00149"/>
    </source>
</evidence>
<accession>A0AAN7V4I2</accession>
<keyword evidence="5" id="KW-1185">Reference proteome</keyword>
<keyword evidence="2" id="KW-1133">Transmembrane helix</keyword>
<evidence type="ECO:0000313" key="4">
    <source>
        <dbReference type="EMBL" id="KAK5637019.1"/>
    </source>
</evidence>
<comment type="caution">
    <text evidence="4">The sequence shown here is derived from an EMBL/GenBank/DDBJ whole genome shotgun (WGS) entry which is preliminary data.</text>
</comment>
<dbReference type="InterPro" id="IPR050126">
    <property type="entry name" value="Ap4A_hydrolase"/>
</dbReference>
<keyword evidence="2" id="KW-0812">Transmembrane</keyword>
<dbReference type="GO" id="GO:0000298">
    <property type="term" value="F:endopolyphosphatase activity"/>
    <property type="evidence" value="ECO:0007669"/>
    <property type="project" value="TreeGrafter"/>
</dbReference>
<dbReference type="PANTHER" id="PTHR42850">
    <property type="entry name" value="METALLOPHOSPHOESTERASE"/>
    <property type="match status" value="1"/>
</dbReference>
<evidence type="ECO:0000256" key="2">
    <source>
        <dbReference type="SAM" id="Phobius"/>
    </source>
</evidence>
<feature type="compositionally biased region" description="Basic and acidic residues" evidence="1">
    <location>
        <begin position="568"/>
        <end position="612"/>
    </location>
</feature>
<evidence type="ECO:0000313" key="5">
    <source>
        <dbReference type="Proteomes" id="UP001305414"/>
    </source>
</evidence>
<organism evidence="4 5">
    <name type="scientific">Xylaria bambusicola</name>
    <dbReference type="NCBI Taxonomy" id="326684"/>
    <lineage>
        <taxon>Eukaryota</taxon>
        <taxon>Fungi</taxon>
        <taxon>Dikarya</taxon>
        <taxon>Ascomycota</taxon>
        <taxon>Pezizomycotina</taxon>
        <taxon>Sordariomycetes</taxon>
        <taxon>Xylariomycetidae</taxon>
        <taxon>Xylariales</taxon>
        <taxon>Xylariaceae</taxon>
        <taxon>Xylaria</taxon>
    </lineage>
</organism>
<dbReference type="Proteomes" id="UP001305414">
    <property type="component" value="Unassembled WGS sequence"/>
</dbReference>
<dbReference type="Gene3D" id="3.60.21.10">
    <property type="match status" value="1"/>
</dbReference>
<evidence type="ECO:0000256" key="1">
    <source>
        <dbReference type="SAM" id="MobiDB-lite"/>
    </source>
</evidence>
<dbReference type="PANTHER" id="PTHR42850:SF4">
    <property type="entry name" value="ZINC-DEPENDENT ENDOPOLYPHOSPHATASE"/>
    <property type="match status" value="1"/>
</dbReference>
<dbReference type="InterPro" id="IPR004843">
    <property type="entry name" value="Calcineurin-like_PHP"/>
</dbReference>
<feature type="region of interest" description="Disordered" evidence="1">
    <location>
        <begin position="539"/>
        <end position="612"/>
    </location>
</feature>
<dbReference type="AlphaFoldDB" id="A0AAN7V4I2"/>
<dbReference type="InterPro" id="IPR029052">
    <property type="entry name" value="Metallo-depent_PP-like"/>
</dbReference>
<sequence>MACDTPGRLLVRTFVLATIPLVLITFFLSYLHFNPIAFTSFRHSTSNKPDEPVTDAGMALNLPHSDKYVAEMKHRAEVSYPQLSTLYPHISTLPKSHLPETPFPRGGPRRLIFIGDVHGHSEALMALLKKAEFRPRLDTVIFTGDMVNKGPDSDGVVRLAMQIGAYGVRGNHEDRVLRAYDYYVWKKWKKSQKKKEGHIDNDTDGDEAEEEEEEADSATGSTNPKNVEVEDQQTLERESENEKGGEIPPENKFGTQSPRNGYGRELPRNKKGKNKENKEKKKKKKKDKDKPHKPATDLDTARSLSPKSRRWLSKRPLILRIGDLGPRYGHVFVVHAGLVPGVLLKDQDPEAVMNMRTLVFPSSASEQEQTLADQSQTHIGKKTPDDRPNLVPSPDRDGTPWAKTWSSVQKSFIISHPHKRPTTVIYGHDAKAGLQLRRYAFGLDSGCGNDSTLTGLILEPRSILHSNSNSDSGEQLSEGEEDVEIEKLVTGIESLGRGQIRHRLVSVSCHEATGVLHDNESEDKIDSEAERVRRRQWMRERRQSEKEMGKQSESESESEDEIDSGAEQVRRSEWMRDWETRRQRERERDGAGEKAREKKREYENERAREAKR</sequence>
<feature type="region of interest" description="Disordered" evidence="1">
    <location>
        <begin position="193"/>
        <end position="309"/>
    </location>
</feature>
<feature type="compositionally biased region" description="Basic and acidic residues" evidence="1">
    <location>
        <begin position="539"/>
        <end position="553"/>
    </location>
</feature>
<keyword evidence="2" id="KW-0472">Membrane</keyword>
<protein>
    <recommendedName>
        <fullName evidence="3">Calcineurin-like phosphoesterase domain-containing protein</fullName>
    </recommendedName>
</protein>
<dbReference type="Pfam" id="PF00149">
    <property type="entry name" value="Metallophos"/>
    <property type="match status" value="1"/>
</dbReference>
<feature type="compositionally biased region" description="Acidic residues" evidence="1">
    <location>
        <begin position="554"/>
        <end position="564"/>
    </location>
</feature>
<feature type="transmembrane region" description="Helical" evidence="2">
    <location>
        <begin position="9"/>
        <end position="33"/>
    </location>
</feature>
<reference evidence="4 5" key="1">
    <citation type="submission" date="2023-10" db="EMBL/GenBank/DDBJ databases">
        <title>Draft genome sequence of Xylaria bambusicola isolate GMP-LS, the root and basal stem rot pathogen of sugarcane in Indonesia.</title>
        <authorList>
            <person name="Selvaraj P."/>
            <person name="Muralishankar V."/>
            <person name="Muruganantham S."/>
            <person name="Sp S."/>
            <person name="Haryani S."/>
            <person name="Lau K.J.X."/>
            <person name="Naqvi N.I."/>
        </authorList>
    </citation>
    <scope>NUCLEOTIDE SEQUENCE [LARGE SCALE GENOMIC DNA]</scope>
    <source>
        <strain evidence="4">GMP-LS</strain>
    </source>
</reference>
<feature type="region of interest" description="Disordered" evidence="1">
    <location>
        <begin position="362"/>
        <end position="401"/>
    </location>
</feature>
<feature type="compositionally biased region" description="Basic and acidic residues" evidence="1">
    <location>
        <begin position="234"/>
        <end position="245"/>
    </location>
</feature>
<dbReference type="GO" id="GO:0005737">
    <property type="term" value="C:cytoplasm"/>
    <property type="evidence" value="ECO:0007669"/>
    <property type="project" value="TreeGrafter"/>
</dbReference>
<proteinExistence type="predicted"/>
<feature type="compositionally biased region" description="Basic and acidic residues" evidence="1">
    <location>
        <begin position="288"/>
        <end position="300"/>
    </location>
</feature>
<dbReference type="GO" id="GO:0006798">
    <property type="term" value="P:polyphosphate catabolic process"/>
    <property type="evidence" value="ECO:0007669"/>
    <property type="project" value="TreeGrafter"/>
</dbReference>
<feature type="compositionally biased region" description="Polar residues" evidence="1">
    <location>
        <begin position="362"/>
        <end position="378"/>
    </location>
</feature>
<feature type="compositionally biased region" description="Basic and acidic residues" evidence="1">
    <location>
        <begin position="382"/>
        <end position="398"/>
    </location>
</feature>
<dbReference type="SUPFAM" id="SSF56300">
    <property type="entry name" value="Metallo-dependent phosphatases"/>
    <property type="match status" value="1"/>
</dbReference>
<name>A0AAN7V4I2_9PEZI</name>